<proteinExistence type="inferred from homology"/>
<dbReference type="Proteomes" id="UP000249061">
    <property type="component" value="Unassembled WGS sequence"/>
</dbReference>
<evidence type="ECO:0000256" key="4">
    <source>
        <dbReference type="ARBA" id="ARBA00022655"/>
    </source>
</evidence>
<dbReference type="CDD" id="cd00560">
    <property type="entry name" value="PanC"/>
    <property type="match status" value="1"/>
</dbReference>
<name>A0A2W5T9B8_9BACT</name>
<feature type="binding site" evidence="8">
    <location>
        <position position="65"/>
    </location>
    <ligand>
        <name>beta-alanine</name>
        <dbReference type="ChEBI" id="CHEBI:57966"/>
    </ligand>
</feature>
<comment type="subunit">
    <text evidence="8">Homodimer.</text>
</comment>
<evidence type="ECO:0000256" key="7">
    <source>
        <dbReference type="ARBA" id="ARBA00048258"/>
    </source>
</evidence>
<dbReference type="UniPathway" id="UPA00028">
    <property type="reaction ID" value="UER00005"/>
</dbReference>
<dbReference type="SUPFAM" id="SSF52374">
    <property type="entry name" value="Nucleotidylyl transferase"/>
    <property type="match status" value="1"/>
</dbReference>
<evidence type="ECO:0000256" key="8">
    <source>
        <dbReference type="HAMAP-Rule" id="MF_00158"/>
    </source>
</evidence>
<dbReference type="Pfam" id="PF02569">
    <property type="entry name" value="Pantoate_ligase"/>
    <property type="match status" value="1"/>
</dbReference>
<sequence>MSSTPLIWKTPAEVRAWVQASQQRGHRIALVPTMGFLHDGHLSLMREGGRRADVVAASIFVNPTQFGPKEDLSRYPRDAEGDLAKCASAGVVGVYMPEPSTVYPPGYQTSVNVEEVSQGLDGASRPGHFRGVATVVTKLLALFRPDVALFGEKDYQQLQVISRLARDLELGVEIVGMPTLREADGLAMSSRNSYLSVDERQRALGLSRGLFAAQKLAAAGEGDVETLRAVIRDELVKVDAREDYVAIVDAASLQPLTSLTPGSPARALIAAFMGTTRLIDNVALLRRH</sequence>
<dbReference type="NCBIfam" id="TIGR00018">
    <property type="entry name" value="panC"/>
    <property type="match status" value="1"/>
</dbReference>
<organism evidence="9 10">
    <name type="scientific">Archangium gephyra</name>
    <dbReference type="NCBI Taxonomy" id="48"/>
    <lineage>
        <taxon>Bacteria</taxon>
        <taxon>Pseudomonadati</taxon>
        <taxon>Myxococcota</taxon>
        <taxon>Myxococcia</taxon>
        <taxon>Myxococcales</taxon>
        <taxon>Cystobacterineae</taxon>
        <taxon>Archangiaceae</taxon>
        <taxon>Archangium</taxon>
    </lineage>
</organism>
<feature type="binding site" evidence="8">
    <location>
        <position position="157"/>
    </location>
    <ligand>
        <name>(R)-pantoate</name>
        <dbReference type="ChEBI" id="CHEBI:15980"/>
    </ligand>
</feature>
<evidence type="ECO:0000313" key="9">
    <source>
        <dbReference type="EMBL" id="PZR11482.1"/>
    </source>
</evidence>
<comment type="pathway">
    <text evidence="1 8">Cofactor biosynthesis; (R)-pantothenate biosynthesis; (R)-pantothenate from (R)-pantoate and beta-alanine: step 1/1.</text>
</comment>
<feature type="active site" description="Proton donor" evidence="8">
    <location>
        <position position="41"/>
    </location>
</feature>
<evidence type="ECO:0000256" key="5">
    <source>
        <dbReference type="ARBA" id="ARBA00022741"/>
    </source>
</evidence>
<dbReference type="InterPro" id="IPR014729">
    <property type="entry name" value="Rossmann-like_a/b/a_fold"/>
</dbReference>
<reference evidence="9 10" key="1">
    <citation type="submission" date="2017-08" db="EMBL/GenBank/DDBJ databases">
        <title>Infants hospitalized years apart are colonized by the same room-sourced microbial strains.</title>
        <authorList>
            <person name="Brooks B."/>
            <person name="Olm M.R."/>
            <person name="Firek B.A."/>
            <person name="Baker R."/>
            <person name="Thomas B.C."/>
            <person name="Morowitz M.J."/>
            <person name="Banfield J.F."/>
        </authorList>
    </citation>
    <scope>NUCLEOTIDE SEQUENCE [LARGE SCALE GENOMIC DNA]</scope>
    <source>
        <strain evidence="9">S2_003_000_R2_14</strain>
    </source>
</reference>
<keyword evidence="6 8" id="KW-0067">ATP-binding</keyword>
<comment type="similarity">
    <text evidence="2 8">Belongs to the pantothenate synthetase family.</text>
</comment>
<keyword evidence="5 8" id="KW-0547">Nucleotide-binding</keyword>
<gene>
    <name evidence="8" type="primary">panC</name>
    <name evidence="9" type="ORF">DI536_17815</name>
</gene>
<feature type="binding site" evidence="8">
    <location>
        <begin position="151"/>
        <end position="154"/>
    </location>
    <ligand>
        <name>ATP</name>
        <dbReference type="ChEBI" id="CHEBI:30616"/>
    </ligand>
</feature>
<dbReference type="GO" id="GO:0004592">
    <property type="term" value="F:pantoate-beta-alanine ligase activity"/>
    <property type="evidence" value="ECO:0007669"/>
    <property type="project" value="UniProtKB-UniRule"/>
</dbReference>
<protein>
    <recommendedName>
        <fullName evidence="8">Pantothenate synthetase</fullName>
        <shortName evidence="8">PS</shortName>
        <ecNumber evidence="8">6.3.2.1</ecNumber>
    </recommendedName>
    <alternativeName>
        <fullName evidence="8">Pantoate--beta-alanine ligase</fullName>
    </alternativeName>
    <alternativeName>
        <fullName evidence="8">Pantoate-activating enzyme</fullName>
    </alternativeName>
</protein>
<dbReference type="GO" id="GO:0005829">
    <property type="term" value="C:cytosol"/>
    <property type="evidence" value="ECO:0007669"/>
    <property type="project" value="TreeGrafter"/>
</dbReference>
<keyword evidence="3 8" id="KW-0436">Ligase</keyword>
<comment type="catalytic activity">
    <reaction evidence="7 8">
        <text>(R)-pantoate + beta-alanine + ATP = (R)-pantothenate + AMP + diphosphate + H(+)</text>
        <dbReference type="Rhea" id="RHEA:10912"/>
        <dbReference type="ChEBI" id="CHEBI:15378"/>
        <dbReference type="ChEBI" id="CHEBI:15980"/>
        <dbReference type="ChEBI" id="CHEBI:29032"/>
        <dbReference type="ChEBI" id="CHEBI:30616"/>
        <dbReference type="ChEBI" id="CHEBI:33019"/>
        <dbReference type="ChEBI" id="CHEBI:57966"/>
        <dbReference type="ChEBI" id="CHEBI:456215"/>
        <dbReference type="EC" id="6.3.2.1"/>
    </reaction>
</comment>
<keyword evidence="4 8" id="KW-0566">Pantothenate biosynthesis</keyword>
<dbReference type="AlphaFoldDB" id="A0A2W5T9B8"/>
<accession>A0A2W5T9B8</accession>
<feature type="binding site" evidence="8">
    <location>
        <position position="65"/>
    </location>
    <ligand>
        <name>(R)-pantoate</name>
        <dbReference type="ChEBI" id="CHEBI:15980"/>
    </ligand>
</feature>
<feature type="binding site" evidence="8">
    <location>
        <position position="180"/>
    </location>
    <ligand>
        <name>ATP</name>
        <dbReference type="ChEBI" id="CHEBI:30616"/>
    </ligand>
</feature>
<dbReference type="PANTHER" id="PTHR21299:SF1">
    <property type="entry name" value="PANTOATE--BETA-ALANINE LIGASE"/>
    <property type="match status" value="1"/>
</dbReference>
<evidence type="ECO:0000256" key="1">
    <source>
        <dbReference type="ARBA" id="ARBA00004990"/>
    </source>
</evidence>
<feature type="binding site" evidence="8">
    <location>
        <begin position="188"/>
        <end position="191"/>
    </location>
    <ligand>
        <name>ATP</name>
        <dbReference type="ChEBI" id="CHEBI:30616"/>
    </ligand>
</feature>
<evidence type="ECO:0000256" key="2">
    <source>
        <dbReference type="ARBA" id="ARBA00009256"/>
    </source>
</evidence>
<dbReference type="EMBL" id="QFQP01000014">
    <property type="protein sequence ID" value="PZR11482.1"/>
    <property type="molecule type" value="Genomic_DNA"/>
</dbReference>
<comment type="function">
    <text evidence="8">Catalyzes the condensation of pantoate with beta-alanine in an ATP-dependent reaction via a pantoyl-adenylate intermediate.</text>
</comment>
<dbReference type="EC" id="6.3.2.1" evidence="8"/>
<dbReference type="PANTHER" id="PTHR21299">
    <property type="entry name" value="CYTIDYLATE KINASE/PANTOATE-BETA-ALANINE LIGASE"/>
    <property type="match status" value="1"/>
</dbReference>
<evidence type="ECO:0000256" key="3">
    <source>
        <dbReference type="ARBA" id="ARBA00022598"/>
    </source>
</evidence>
<comment type="miscellaneous">
    <text evidence="8">The reaction proceeds by a bi uni uni bi ping pong mechanism.</text>
</comment>
<dbReference type="InterPro" id="IPR003721">
    <property type="entry name" value="Pantoate_ligase"/>
</dbReference>
<dbReference type="GO" id="GO:0005524">
    <property type="term" value="F:ATP binding"/>
    <property type="evidence" value="ECO:0007669"/>
    <property type="project" value="UniProtKB-KW"/>
</dbReference>
<dbReference type="Gene3D" id="3.40.50.620">
    <property type="entry name" value="HUPs"/>
    <property type="match status" value="1"/>
</dbReference>
<feature type="binding site" evidence="8">
    <location>
        <begin position="34"/>
        <end position="41"/>
    </location>
    <ligand>
        <name>ATP</name>
        <dbReference type="ChEBI" id="CHEBI:30616"/>
    </ligand>
</feature>
<dbReference type="GO" id="GO:0015940">
    <property type="term" value="P:pantothenate biosynthetic process"/>
    <property type="evidence" value="ECO:0007669"/>
    <property type="project" value="UniProtKB-UniRule"/>
</dbReference>
<dbReference type="HAMAP" id="MF_00158">
    <property type="entry name" value="PanC"/>
    <property type="match status" value="1"/>
</dbReference>
<dbReference type="InterPro" id="IPR042176">
    <property type="entry name" value="Pantoate_ligase_C"/>
</dbReference>
<keyword evidence="8" id="KW-0963">Cytoplasm</keyword>
<evidence type="ECO:0000256" key="6">
    <source>
        <dbReference type="ARBA" id="ARBA00022840"/>
    </source>
</evidence>
<dbReference type="Gene3D" id="3.30.1300.10">
    <property type="entry name" value="Pantoate-beta-alanine ligase, C-terminal domain"/>
    <property type="match status" value="1"/>
</dbReference>
<evidence type="ECO:0000313" key="10">
    <source>
        <dbReference type="Proteomes" id="UP000249061"/>
    </source>
</evidence>
<comment type="caution">
    <text evidence="9">The sequence shown here is derived from an EMBL/GenBank/DDBJ whole genome shotgun (WGS) entry which is preliminary data.</text>
</comment>
<comment type="subcellular location">
    <subcellularLocation>
        <location evidence="8">Cytoplasm</location>
    </subcellularLocation>
</comment>